<keyword evidence="3" id="KW-0731">Sigma factor</keyword>
<comment type="caution">
    <text evidence="7">The sequence shown here is derived from an EMBL/GenBank/DDBJ whole genome shotgun (WGS) entry which is preliminary data.</text>
</comment>
<dbReference type="Gene3D" id="1.10.10.10">
    <property type="entry name" value="Winged helix-like DNA-binding domain superfamily/Winged helix DNA-binding domain"/>
    <property type="match status" value="1"/>
</dbReference>
<gene>
    <name evidence="7" type="ORF">ACM15_07130</name>
</gene>
<reference evidence="7 8" key="1">
    <citation type="submission" date="2015-06" db="EMBL/GenBank/DDBJ databases">
        <title>Draft Genome Sequence of Parabacteroides goldsteinii with Putative Novel Metallo-Beta-Lactamases Isolated from a Blood Culture from a Human Patient.</title>
        <authorList>
            <person name="Krogh T.J."/>
            <person name="Agergaard C.N."/>
            <person name="Moller-Jensen J."/>
            <person name="Justesen U.S."/>
        </authorList>
    </citation>
    <scope>NUCLEOTIDE SEQUENCE [LARGE SCALE GENOMIC DNA]</scope>
    <source>
        <strain evidence="7 8">910340</strain>
    </source>
</reference>
<dbReference type="Proteomes" id="UP000036166">
    <property type="component" value="Unassembled WGS sequence"/>
</dbReference>
<evidence type="ECO:0000259" key="6">
    <source>
        <dbReference type="Pfam" id="PF08281"/>
    </source>
</evidence>
<dbReference type="PANTHER" id="PTHR43133">
    <property type="entry name" value="RNA POLYMERASE ECF-TYPE SIGMA FACTO"/>
    <property type="match status" value="1"/>
</dbReference>
<dbReference type="InterPro" id="IPR039425">
    <property type="entry name" value="RNA_pol_sigma-70-like"/>
</dbReference>
<evidence type="ECO:0000256" key="4">
    <source>
        <dbReference type="ARBA" id="ARBA00023163"/>
    </source>
</evidence>
<evidence type="ECO:0000256" key="1">
    <source>
        <dbReference type="ARBA" id="ARBA00010641"/>
    </source>
</evidence>
<dbReference type="AlphaFoldDB" id="A0A0J6FIW8"/>
<dbReference type="GO" id="GO:0016987">
    <property type="term" value="F:sigma factor activity"/>
    <property type="evidence" value="ECO:0007669"/>
    <property type="project" value="UniProtKB-KW"/>
</dbReference>
<comment type="similarity">
    <text evidence="1">Belongs to the sigma-70 factor family. ECF subfamily.</text>
</comment>
<proteinExistence type="inferred from homology"/>
<dbReference type="EMBL" id="LFJV01000018">
    <property type="protein sequence ID" value="KMM34397.1"/>
    <property type="molecule type" value="Genomic_DNA"/>
</dbReference>
<dbReference type="Pfam" id="PF08281">
    <property type="entry name" value="Sigma70_r4_2"/>
    <property type="match status" value="1"/>
</dbReference>
<feature type="domain" description="RNA polymerase sigma factor 70 region 4 type 2" evidence="6">
    <location>
        <begin position="112"/>
        <end position="163"/>
    </location>
</feature>
<protein>
    <submittedName>
        <fullName evidence="7">RNA polymerase sigma70 factor</fullName>
    </submittedName>
</protein>
<keyword evidence="4" id="KW-0804">Transcription</keyword>
<dbReference type="NCBIfam" id="TIGR02937">
    <property type="entry name" value="sigma70-ECF"/>
    <property type="match status" value="1"/>
</dbReference>
<dbReference type="InterPro" id="IPR013249">
    <property type="entry name" value="RNA_pol_sigma70_r4_t2"/>
</dbReference>
<sequence>MDFEQLYITWYSRLKFFAREYVLSDADAENIVQDIFTDLYEKREVLEIPVNMVAYLFTATKNRCINHIHRKILEQETSQWMQDEYSLTLRMKFNSLEAFDLEFASDNEIESRLEKALQSLPERCREIFIMNKFEGIKQKDIAKLLNISVNTVENQMAVAYKKLREELKDYIPLLILLLGI</sequence>
<evidence type="ECO:0000313" key="7">
    <source>
        <dbReference type="EMBL" id="KMM34397.1"/>
    </source>
</evidence>
<dbReference type="InterPro" id="IPR007627">
    <property type="entry name" value="RNA_pol_sigma70_r2"/>
</dbReference>
<evidence type="ECO:0000259" key="5">
    <source>
        <dbReference type="Pfam" id="PF04542"/>
    </source>
</evidence>
<dbReference type="SUPFAM" id="SSF88946">
    <property type="entry name" value="Sigma2 domain of RNA polymerase sigma factors"/>
    <property type="match status" value="1"/>
</dbReference>
<dbReference type="InterPro" id="IPR013324">
    <property type="entry name" value="RNA_pol_sigma_r3/r4-like"/>
</dbReference>
<evidence type="ECO:0000256" key="3">
    <source>
        <dbReference type="ARBA" id="ARBA00023082"/>
    </source>
</evidence>
<dbReference type="RefSeq" id="WP_010802390.1">
    <property type="nucleotide sequence ID" value="NZ_CAJSYT010000001.1"/>
</dbReference>
<dbReference type="PATRIC" id="fig|328812.4.peg.1701"/>
<keyword evidence="2" id="KW-0805">Transcription regulation</keyword>
<dbReference type="SUPFAM" id="SSF88659">
    <property type="entry name" value="Sigma3 and sigma4 domains of RNA polymerase sigma factors"/>
    <property type="match status" value="1"/>
</dbReference>
<organism evidence="7 8">
    <name type="scientific">Parabacteroides goldsteinii</name>
    <dbReference type="NCBI Taxonomy" id="328812"/>
    <lineage>
        <taxon>Bacteria</taxon>
        <taxon>Pseudomonadati</taxon>
        <taxon>Bacteroidota</taxon>
        <taxon>Bacteroidia</taxon>
        <taxon>Bacteroidales</taxon>
        <taxon>Tannerellaceae</taxon>
        <taxon>Parabacteroides</taxon>
    </lineage>
</organism>
<feature type="domain" description="RNA polymerase sigma-70 region 2" evidence="5">
    <location>
        <begin position="7"/>
        <end position="70"/>
    </location>
</feature>
<dbReference type="Gene3D" id="1.10.1740.10">
    <property type="match status" value="1"/>
</dbReference>
<dbReference type="InterPro" id="IPR036388">
    <property type="entry name" value="WH-like_DNA-bd_sf"/>
</dbReference>
<dbReference type="GO" id="GO:0003677">
    <property type="term" value="F:DNA binding"/>
    <property type="evidence" value="ECO:0007669"/>
    <property type="project" value="InterPro"/>
</dbReference>
<name>A0A0J6FIW8_9BACT</name>
<dbReference type="NCBIfam" id="TIGR02985">
    <property type="entry name" value="Sig70_bacteroi1"/>
    <property type="match status" value="1"/>
</dbReference>
<evidence type="ECO:0000256" key="2">
    <source>
        <dbReference type="ARBA" id="ARBA00023015"/>
    </source>
</evidence>
<dbReference type="InterPro" id="IPR014327">
    <property type="entry name" value="RNA_pol_sigma70_bacteroid"/>
</dbReference>
<dbReference type="CDD" id="cd06171">
    <property type="entry name" value="Sigma70_r4"/>
    <property type="match status" value="1"/>
</dbReference>
<evidence type="ECO:0000313" key="8">
    <source>
        <dbReference type="Proteomes" id="UP000036166"/>
    </source>
</evidence>
<dbReference type="PANTHER" id="PTHR43133:SF46">
    <property type="entry name" value="RNA POLYMERASE SIGMA-70 FACTOR ECF SUBFAMILY"/>
    <property type="match status" value="1"/>
</dbReference>
<dbReference type="InterPro" id="IPR013325">
    <property type="entry name" value="RNA_pol_sigma_r2"/>
</dbReference>
<dbReference type="GO" id="GO:0006352">
    <property type="term" value="P:DNA-templated transcription initiation"/>
    <property type="evidence" value="ECO:0007669"/>
    <property type="project" value="InterPro"/>
</dbReference>
<accession>A0A0J6FIW8</accession>
<dbReference type="InterPro" id="IPR014284">
    <property type="entry name" value="RNA_pol_sigma-70_dom"/>
</dbReference>
<dbReference type="Pfam" id="PF04542">
    <property type="entry name" value="Sigma70_r2"/>
    <property type="match status" value="1"/>
</dbReference>